<dbReference type="Proteomes" id="UP000095746">
    <property type="component" value="Unassembled WGS sequence"/>
</dbReference>
<protein>
    <submittedName>
        <fullName evidence="1">Uncharacterized protein</fullName>
    </submittedName>
</protein>
<dbReference type="PROSITE" id="PS51257">
    <property type="entry name" value="PROKAR_LIPOPROTEIN"/>
    <property type="match status" value="1"/>
</dbReference>
<evidence type="ECO:0000313" key="2">
    <source>
        <dbReference type="Proteomes" id="UP000095746"/>
    </source>
</evidence>
<dbReference type="AlphaFoldDB" id="A0A174QSY8"/>
<gene>
    <name evidence="1" type="ORF">ERS852411_03518</name>
</gene>
<sequence>MTMRLGLAFFTSRMTARTVSGWVHTANSGGAACPALGLSTTVELGSIILAAPPIMSKTRVTFSCTSRP</sequence>
<proteinExistence type="predicted"/>
<dbReference type="EMBL" id="CYZT01000471">
    <property type="protein sequence ID" value="CUP73299.1"/>
    <property type="molecule type" value="Genomic_DNA"/>
</dbReference>
<organism evidence="1 2">
    <name type="scientific">Flavonifractor plautii</name>
    <name type="common">Fusobacterium plautii</name>
    <dbReference type="NCBI Taxonomy" id="292800"/>
    <lineage>
        <taxon>Bacteria</taxon>
        <taxon>Bacillati</taxon>
        <taxon>Bacillota</taxon>
        <taxon>Clostridia</taxon>
        <taxon>Eubacteriales</taxon>
        <taxon>Oscillospiraceae</taxon>
        <taxon>Flavonifractor</taxon>
    </lineage>
</organism>
<name>A0A174QSY8_FLAPL</name>
<reference evidence="1 2" key="1">
    <citation type="submission" date="2015-09" db="EMBL/GenBank/DDBJ databases">
        <authorList>
            <consortium name="Pathogen Informatics"/>
        </authorList>
    </citation>
    <scope>NUCLEOTIDE SEQUENCE [LARGE SCALE GENOMIC DNA]</scope>
    <source>
        <strain evidence="1 2">2789STDY5608854</strain>
    </source>
</reference>
<evidence type="ECO:0000313" key="1">
    <source>
        <dbReference type="EMBL" id="CUP73299.1"/>
    </source>
</evidence>
<accession>A0A174QSY8</accession>